<feature type="compositionally biased region" description="Basic and acidic residues" evidence="1">
    <location>
        <begin position="10"/>
        <end position="26"/>
    </location>
</feature>
<dbReference type="OrthoDB" id="125160at2759"/>
<organism evidence="3 4">
    <name type="scientific">Phytophthora megakarya</name>
    <dbReference type="NCBI Taxonomy" id="4795"/>
    <lineage>
        <taxon>Eukaryota</taxon>
        <taxon>Sar</taxon>
        <taxon>Stramenopiles</taxon>
        <taxon>Oomycota</taxon>
        <taxon>Peronosporomycetes</taxon>
        <taxon>Peronosporales</taxon>
        <taxon>Peronosporaceae</taxon>
        <taxon>Phytophthora</taxon>
    </lineage>
</organism>
<evidence type="ECO:0000256" key="1">
    <source>
        <dbReference type="SAM" id="MobiDB-lite"/>
    </source>
</evidence>
<reference evidence="4" key="1">
    <citation type="submission" date="2017-03" db="EMBL/GenBank/DDBJ databases">
        <title>Phytopthora megakarya and P. palmivora, two closely related causual agents of cacao black pod achieved similar genome size and gene model numbers by different mechanisms.</title>
        <authorList>
            <person name="Ali S."/>
            <person name="Shao J."/>
            <person name="Larry D.J."/>
            <person name="Kronmiller B."/>
            <person name="Shen D."/>
            <person name="Strem M.D."/>
            <person name="Melnick R.L."/>
            <person name="Guiltinan M.J."/>
            <person name="Tyler B.M."/>
            <person name="Meinhardt L.W."/>
            <person name="Bailey B.A."/>
        </authorList>
    </citation>
    <scope>NUCLEOTIDE SEQUENCE [LARGE SCALE GENOMIC DNA]</scope>
    <source>
        <strain evidence="4">zdho120</strain>
    </source>
</reference>
<dbReference type="STRING" id="4795.A0A225UZD2"/>
<dbReference type="EMBL" id="NBNE01009499">
    <property type="protein sequence ID" value="OWY98352.1"/>
    <property type="molecule type" value="Genomic_DNA"/>
</dbReference>
<evidence type="ECO:0000313" key="4">
    <source>
        <dbReference type="Proteomes" id="UP000198211"/>
    </source>
</evidence>
<feature type="domain" description="PiggyBac transposable element-derived protein" evidence="2">
    <location>
        <begin position="236"/>
        <end position="343"/>
    </location>
</feature>
<protein>
    <recommendedName>
        <fullName evidence="2">PiggyBac transposable element-derived protein domain-containing protein</fullName>
    </recommendedName>
</protein>
<dbReference type="InterPro" id="IPR029526">
    <property type="entry name" value="PGBD"/>
</dbReference>
<comment type="caution">
    <text evidence="3">The sequence shown here is derived from an EMBL/GenBank/DDBJ whole genome shotgun (WGS) entry which is preliminary data.</text>
</comment>
<dbReference type="AlphaFoldDB" id="A0A225UZD2"/>
<sequence>MEDANPDVSVEPRETTTDAEESKSETDDPPISWKVQQEKLFGPIAEDDVNIVSSAEWSDSDSDADDEDVMADNDVIATPIEGVDDIVEPMNDDDDDNDTEELGMTEEYLREMAETGWTIYDERQSGKSGSYRICNVVHLLILYCMIYTGNLQLSAATDYYNGQWGPTRSAIAFADSPLGMFFYFLPKHCGSETNQYREQNITAVATSRRNKLLARQAQDPRVSVPNLEEIEDRLSRFKRIQAYEIVHVIALLFARAIAPIRDGLAKHWCVDEDGAIPRGTFSRFMKRDRFEEILKFLHFNNNLEIETRSDKARKIRPILQAVERTFRRGYRLGKVISFDEGMMSN</sequence>
<dbReference type="Proteomes" id="UP000198211">
    <property type="component" value="Unassembled WGS sequence"/>
</dbReference>
<accession>A0A225UZD2</accession>
<name>A0A225UZD2_9STRA</name>
<gene>
    <name evidence="3" type="ORF">PHMEG_00030904</name>
</gene>
<dbReference type="Pfam" id="PF13843">
    <property type="entry name" value="DDE_Tnp_1_7"/>
    <property type="match status" value="1"/>
</dbReference>
<dbReference type="PANTHER" id="PTHR46599:SF3">
    <property type="entry name" value="PIGGYBAC TRANSPOSABLE ELEMENT-DERIVED PROTEIN 4"/>
    <property type="match status" value="1"/>
</dbReference>
<evidence type="ECO:0000259" key="2">
    <source>
        <dbReference type="Pfam" id="PF13843"/>
    </source>
</evidence>
<proteinExistence type="predicted"/>
<feature type="region of interest" description="Disordered" evidence="1">
    <location>
        <begin position="1"/>
        <end position="33"/>
    </location>
</feature>
<keyword evidence="4" id="KW-1185">Reference proteome</keyword>
<evidence type="ECO:0000313" key="3">
    <source>
        <dbReference type="EMBL" id="OWY98352.1"/>
    </source>
</evidence>
<dbReference type="PANTHER" id="PTHR46599">
    <property type="entry name" value="PIGGYBAC TRANSPOSABLE ELEMENT-DERIVED PROTEIN 4"/>
    <property type="match status" value="1"/>
</dbReference>